<dbReference type="EMBL" id="JAFIDA010000001">
    <property type="protein sequence ID" value="MBP1326362.1"/>
    <property type="molecule type" value="Genomic_DNA"/>
</dbReference>
<evidence type="ECO:0000313" key="2">
    <source>
        <dbReference type="Proteomes" id="UP000675163"/>
    </source>
</evidence>
<sequence length="489" mass="53489">MKSTSGSAAKITKSGQEQAVAAWANYLNQLRLDRLIDNLRQQDMHLRDALRSADEAISGIRQVVISNRGGLKGMHGFIAEVAETGIGNARSQVTGGGKIYQWVDDNGPFDLMRDGVAIQQKFYAAGGSFGLGAIAEHLERYPDFIESGHRYQIPNDHYEIVRKLYAMPHEEAGKILTRAGDGPSFRDWQRVQTFFNDGSVPFDSLEPSNLDYHEVQQGTYNATFEAEKESLRETDQDQRNSAYQESKPTFKQGAQVTMAAAMIEGTTTFVMAVVAKRRTGKKLGDFDADDWAEVASETGFGFAKGGVRGFSIYTLTNFTATSAAAASAIVTAAFGIAEQANKLRRGEINEQEFIENAEFVSLEAAVSALSSFLGQAIIPVPVLGAVIGNTVGILMYKSVSNSLSKHEEELVEGYLRSQQELDERLAADYQDLIDQLDATLSTYLDLLGRAFSPDLEIALDGSVALARKLGVEYEDVLDSDEKATAYFVD</sequence>
<accession>A0A940PLY9</accession>
<protein>
    <submittedName>
        <fullName evidence="1">Uncharacterized protein</fullName>
    </submittedName>
</protein>
<organism evidence="1 2">
    <name type="scientific">Leucobacter exalbidus</name>
    <dbReference type="NCBI Taxonomy" id="662960"/>
    <lineage>
        <taxon>Bacteria</taxon>
        <taxon>Bacillati</taxon>
        <taxon>Actinomycetota</taxon>
        <taxon>Actinomycetes</taxon>
        <taxon>Micrococcales</taxon>
        <taxon>Microbacteriaceae</taxon>
        <taxon>Leucobacter</taxon>
    </lineage>
</organism>
<comment type="caution">
    <text evidence="1">The sequence shown here is derived from an EMBL/GenBank/DDBJ whole genome shotgun (WGS) entry which is preliminary data.</text>
</comment>
<keyword evidence="2" id="KW-1185">Reference proteome</keyword>
<dbReference type="AlphaFoldDB" id="A0A940PLY9"/>
<gene>
    <name evidence="1" type="ORF">JOF28_001594</name>
</gene>
<name>A0A940PLY9_9MICO</name>
<dbReference type="RefSeq" id="WP_209705282.1">
    <property type="nucleotide sequence ID" value="NZ_JAFIDA010000001.1"/>
</dbReference>
<reference evidence="1" key="1">
    <citation type="submission" date="2021-02" db="EMBL/GenBank/DDBJ databases">
        <title>Sequencing the genomes of 1000 actinobacteria strains.</title>
        <authorList>
            <person name="Klenk H.-P."/>
        </authorList>
    </citation>
    <scope>NUCLEOTIDE SEQUENCE</scope>
    <source>
        <strain evidence="1">DSM 22850</strain>
    </source>
</reference>
<dbReference type="Proteomes" id="UP000675163">
    <property type="component" value="Unassembled WGS sequence"/>
</dbReference>
<evidence type="ECO:0000313" key="1">
    <source>
        <dbReference type="EMBL" id="MBP1326362.1"/>
    </source>
</evidence>
<proteinExistence type="predicted"/>